<gene>
    <name evidence="4" type="ORF">ERS132385_01412</name>
    <name evidence="3" type="ORF">ERS132392_00800</name>
    <name evidence="2" type="ORF">ERS132393_00335</name>
    <name evidence="5" type="ORF">ERS132525_00561</name>
    <name evidence="6" type="ORF">NQD44_02205</name>
</gene>
<keyword evidence="1" id="KW-0812">Transmembrane</keyword>
<evidence type="ECO:0000313" key="5">
    <source>
        <dbReference type="EMBL" id="CYX36042.1"/>
    </source>
</evidence>
<proteinExistence type="predicted"/>
<reference evidence="6" key="2">
    <citation type="submission" date="2022-07" db="EMBL/GenBank/DDBJ databases">
        <authorList>
            <person name="Peng Z."/>
        </authorList>
    </citation>
    <scope>NUCLEOTIDE SEQUENCE</scope>
    <source>
        <strain evidence="6">2022WUSS069</strain>
    </source>
</reference>
<name>A0A0Z8DJ60_STRSU</name>
<dbReference type="Proteomes" id="UP000072530">
    <property type="component" value="Unassembled WGS sequence"/>
</dbReference>
<dbReference type="EMBL" id="FIFW01000014">
    <property type="protein sequence ID" value="CYU67542.1"/>
    <property type="molecule type" value="Genomic_DNA"/>
</dbReference>
<evidence type="ECO:0000313" key="4">
    <source>
        <dbReference type="EMBL" id="CYU67542.1"/>
    </source>
</evidence>
<keyword evidence="1" id="KW-0472">Membrane</keyword>
<protein>
    <submittedName>
        <fullName evidence="3">Uncharacterized protein</fullName>
    </submittedName>
</protein>
<feature type="transmembrane region" description="Helical" evidence="1">
    <location>
        <begin position="7"/>
        <end position="25"/>
    </location>
</feature>
<dbReference type="EMBL" id="JANJPK010000003">
    <property type="protein sequence ID" value="MCR1231940.1"/>
    <property type="molecule type" value="Genomic_DNA"/>
</dbReference>
<organism evidence="3 10">
    <name type="scientific">Streptococcus suis</name>
    <dbReference type="NCBI Taxonomy" id="1307"/>
    <lineage>
        <taxon>Bacteria</taxon>
        <taxon>Bacillati</taxon>
        <taxon>Bacillota</taxon>
        <taxon>Bacilli</taxon>
        <taxon>Lactobacillales</taxon>
        <taxon>Streptococcaceae</taxon>
        <taxon>Streptococcus</taxon>
    </lineage>
</organism>
<feature type="transmembrane region" description="Helical" evidence="1">
    <location>
        <begin position="45"/>
        <end position="67"/>
    </location>
</feature>
<evidence type="ECO:0000256" key="1">
    <source>
        <dbReference type="SAM" id="Phobius"/>
    </source>
</evidence>
<accession>A0A0Z8DJ60</accession>
<evidence type="ECO:0000313" key="10">
    <source>
        <dbReference type="Proteomes" id="UP000074664"/>
    </source>
</evidence>
<dbReference type="Proteomes" id="UP001206089">
    <property type="component" value="Unassembled WGS sequence"/>
</dbReference>
<evidence type="ECO:0000313" key="9">
    <source>
        <dbReference type="Proteomes" id="UP000073434"/>
    </source>
</evidence>
<dbReference type="Proteomes" id="UP000073434">
    <property type="component" value="Unassembled WGS sequence"/>
</dbReference>
<sequence>MESTQNLIRIIGILCRIGGGLWALLAYIDFSSAKKNNEGSRQDAAVWGMILGGALAVVGPSMAAALINDLNGITF</sequence>
<dbReference type="AlphaFoldDB" id="A0A0Z8DJ60"/>
<evidence type="ECO:0000313" key="3">
    <source>
        <dbReference type="EMBL" id="CYU44721.1"/>
    </source>
</evidence>
<evidence type="ECO:0000313" key="2">
    <source>
        <dbReference type="EMBL" id="CYU35483.1"/>
    </source>
</evidence>
<evidence type="ECO:0000313" key="7">
    <source>
        <dbReference type="Proteomes" id="UP000071601"/>
    </source>
</evidence>
<dbReference type="EMBL" id="FIGG01000001">
    <property type="protein sequence ID" value="CYU35483.1"/>
    <property type="molecule type" value="Genomic_DNA"/>
</dbReference>
<dbReference type="EMBL" id="FILR01000004">
    <property type="protein sequence ID" value="CYX36042.1"/>
    <property type="molecule type" value="Genomic_DNA"/>
</dbReference>
<dbReference type="RefSeq" id="WP_024413368.1">
    <property type="nucleotide sequence ID" value="NZ_CEDH01000171.1"/>
</dbReference>
<dbReference type="Proteomes" id="UP000071601">
    <property type="component" value="Unassembled WGS sequence"/>
</dbReference>
<evidence type="ECO:0000313" key="6">
    <source>
        <dbReference type="EMBL" id="MCR1231940.1"/>
    </source>
</evidence>
<keyword evidence="1" id="KW-1133">Transmembrane helix</keyword>
<dbReference type="EMBL" id="FIGH01000003">
    <property type="protein sequence ID" value="CYU44721.1"/>
    <property type="molecule type" value="Genomic_DNA"/>
</dbReference>
<reference evidence="7 8" key="1">
    <citation type="submission" date="2016-02" db="EMBL/GenBank/DDBJ databases">
        <authorList>
            <consortium name="Pathogen Informatics"/>
        </authorList>
    </citation>
    <scope>NUCLEOTIDE SEQUENCE [LARGE SCALE GENOMIC DNA]</scope>
    <source>
        <strain evidence="4 9">LSS23</strain>
        <strain evidence="3 10">LSS30</strain>
        <strain evidence="2 8">LSS31</strain>
        <strain evidence="5 7">SS985</strain>
    </source>
</reference>
<dbReference type="Proteomes" id="UP000074664">
    <property type="component" value="Unassembled WGS sequence"/>
</dbReference>
<evidence type="ECO:0000313" key="8">
    <source>
        <dbReference type="Proteomes" id="UP000072530"/>
    </source>
</evidence>